<dbReference type="InterPro" id="IPR001296">
    <property type="entry name" value="Glyco_trans_1"/>
</dbReference>
<feature type="domain" description="Glycosyl transferase family 1" evidence="1">
    <location>
        <begin position="201"/>
        <end position="365"/>
    </location>
</feature>
<feature type="domain" description="Glycosyltransferase subfamily 4-like N-terminal" evidence="2">
    <location>
        <begin position="15"/>
        <end position="183"/>
    </location>
</feature>
<evidence type="ECO:0000259" key="1">
    <source>
        <dbReference type="Pfam" id="PF00534"/>
    </source>
</evidence>
<dbReference type="SUPFAM" id="SSF53756">
    <property type="entry name" value="UDP-Glycosyltransferase/glycogen phosphorylase"/>
    <property type="match status" value="1"/>
</dbReference>
<dbReference type="GO" id="GO:0016757">
    <property type="term" value="F:glycosyltransferase activity"/>
    <property type="evidence" value="ECO:0007669"/>
    <property type="project" value="InterPro"/>
</dbReference>
<evidence type="ECO:0000313" key="3">
    <source>
        <dbReference type="EMBL" id="HCC42474.1"/>
    </source>
</evidence>
<reference evidence="3 4" key="1">
    <citation type="journal article" date="2018" name="Nat. Biotechnol.">
        <title>A standardized bacterial taxonomy based on genome phylogeny substantially revises the tree of life.</title>
        <authorList>
            <person name="Parks D.H."/>
            <person name="Chuvochina M."/>
            <person name="Waite D.W."/>
            <person name="Rinke C."/>
            <person name="Skarshewski A."/>
            <person name="Chaumeil P.A."/>
            <person name="Hugenholtz P."/>
        </authorList>
    </citation>
    <scope>NUCLEOTIDE SEQUENCE [LARGE SCALE GENOMIC DNA]</scope>
    <source>
        <strain evidence="3">UBA11701</strain>
    </source>
</reference>
<dbReference type="CDD" id="cd03801">
    <property type="entry name" value="GT4_PimA-like"/>
    <property type="match status" value="1"/>
</dbReference>
<dbReference type="PANTHER" id="PTHR45947:SF3">
    <property type="entry name" value="SULFOQUINOVOSYL TRANSFERASE SQD2"/>
    <property type="match status" value="1"/>
</dbReference>
<dbReference type="AlphaFoldDB" id="A0A3D0ZST3"/>
<dbReference type="Pfam" id="PF13439">
    <property type="entry name" value="Glyco_transf_4"/>
    <property type="match status" value="1"/>
</dbReference>
<sequence length="387" mass="43181">MTNVLLITPFFLPNIGGAETYAFELVEYLRTHSCLVNVLTYQPITTPKVRGEKIEVRDNLVIHRFKWVGFNLFGKLEKYPFIVFLYLTPYLFIRSFWWMLFNSKKVDVIDGQGFNSACIAAVLKKIFKKKAVVSVMSLYDFKSGSILARLVGVVASQMDHIIVESDKSKEEIISIGISSDKITPYIEWLNLGVFKPYNKIEMKNKLGLPAQFTVLFVGRAIAIKGIDLILESAKKLQNAAINFLFISNAGPLVNELADAASRLPNVMFIPGVPYDKLPEYESAADVAVVPSRYSENSAITVLTAISCGTPVIASRVGAIPNLITEEVGVLVEPNAESFSSAILDLFGDKVRYGRMQNNCEDYARRHFSVDNAVTIYNVYLRVLGEGF</sequence>
<protein>
    <recommendedName>
        <fullName evidence="5">Glycosyltransferase family 1 protein</fullName>
    </recommendedName>
</protein>
<proteinExistence type="predicted"/>
<evidence type="ECO:0000313" key="4">
    <source>
        <dbReference type="Proteomes" id="UP000263336"/>
    </source>
</evidence>
<evidence type="ECO:0008006" key="5">
    <source>
        <dbReference type="Google" id="ProtNLM"/>
    </source>
</evidence>
<name>A0A3D0ZST3_UNCKA</name>
<dbReference type="PANTHER" id="PTHR45947">
    <property type="entry name" value="SULFOQUINOVOSYL TRANSFERASE SQD2"/>
    <property type="match status" value="1"/>
</dbReference>
<dbReference type="Pfam" id="PF00534">
    <property type="entry name" value="Glycos_transf_1"/>
    <property type="match status" value="1"/>
</dbReference>
<dbReference type="Gene3D" id="3.40.50.2000">
    <property type="entry name" value="Glycogen Phosphorylase B"/>
    <property type="match status" value="2"/>
</dbReference>
<gene>
    <name evidence="3" type="ORF">DEP93_03295</name>
</gene>
<organism evidence="3 4">
    <name type="scientific">candidate division WWE3 bacterium</name>
    <dbReference type="NCBI Taxonomy" id="2053526"/>
    <lineage>
        <taxon>Bacteria</taxon>
        <taxon>Katanobacteria</taxon>
    </lineage>
</organism>
<dbReference type="InterPro" id="IPR028098">
    <property type="entry name" value="Glyco_trans_4-like_N"/>
</dbReference>
<dbReference type="InterPro" id="IPR050194">
    <property type="entry name" value="Glycosyltransferase_grp1"/>
</dbReference>
<dbReference type="Proteomes" id="UP000263336">
    <property type="component" value="Unassembled WGS sequence"/>
</dbReference>
<dbReference type="EMBL" id="DOZN01000020">
    <property type="protein sequence ID" value="HCC42474.1"/>
    <property type="molecule type" value="Genomic_DNA"/>
</dbReference>
<evidence type="ECO:0000259" key="2">
    <source>
        <dbReference type="Pfam" id="PF13439"/>
    </source>
</evidence>
<accession>A0A3D0ZST3</accession>
<comment type="caution">
    <text evidence="3">The sequence shown here is derived from an EMBL/GenBank/DDBJ whole genome shotgun (WGS) entry which is preliminary data.</text>
</comment>